<dbReference type="InterPro" id="IPR011604">
    <property type="entry name" value="PDDEXK-like_dom_sf"/>
</dbReference>
<accession>A0A2R5FDG5</accession>
<dbReference type="SUPFAM" id="SSF52980">
    <property type="entry name" value="Restriction endonuclease-like"/>
    <property type="match status" value="1"/>
</dbReference>
<organism evidence="1 2">
    <name type="scientific">Hondaea fermentalgiana</name>
    <dbReference type="NCBI Taxonomy" id="2315210"/>
    <lineage>
        <taxon>Eukaryota</taxon>
        <taxon>Sar</taxon>
        <taxon>Stramenopiles</taxon>
        <taxon>Bigyra</taxon>
        <taxon>Labyrinthulomycetes</taxon>
        <taxon>Thraustochytrida</taxon>
        <taxon>Thraustochytriidae</taxon>
        <taxon>Hondaea</taxon>
    </lineage>
</organism>
<proteinExistence type="predicted"/>
<dbReference type="GO" id="GO:0006281">
    <property type="term" value="P:DNA repair"/>
    <property type="evidence" value="ECO:0007669"/>
    <property type="project" value="UniProtKB-ARBA"/>
</dbReference>
<keyword evidence="2" id="KW-1185">Reference proteome</keyword>
<evidence type="ECO:0000313" key="2">
    <source>
        <dbReference type="Proteomes" id="UP000241890"/>
    </source>
</evidence>
<dbReference type="AlphaFoldDB" id="A0A2R5FDG5"/>
<dbReference type="Proteomes" id="UP000241890">
    <property type="component" value="Unassembled WGS sequence"/>
</dbReference>
<dbReference type="InParanoid" id="A0A2R5FDG5"/>
<feature type="non-terminal residue" evidence="1">
    <location>
        <position position="245"/>
    </location>
</feature>
<comment type="caution">
    <text evidence="1">The sequence shown here is derived from an EMBL/GenBank/DDBJ whole genome shotgun (WGS) entry which is preliminary data.</text>
</comment>
<sequence>MLMITGTTAHDIAKETSACRPYLFEDPARAKAVVDLSSSALSETLCKSWFHVKRGNESQRKRALLLGTLNETGIVAQLRKMTFVDAVFDIGLVQKKGRPGLGVSADGIIIIRPPNSLSYAERVVAPLEIKTKVASRTLSESSHLGRKYGIYVHCIVGSPAWFDLVPKEHRGQLLHQASVFDVPFGVYCVGSTRKIMYVVLIQYPAHVRAKWLSAFEDVERRFLNWAYVDSSGSEAPSIPEYYTSG</sequence>
<gene>
    <name evidence="1" type="ORF">FCC1311_118112</name>
</gene>
<protein>
    <recommendedName>
        <fullName evidence="3">YqaJ viral recombinase domain-containing protein</fullName>
    </recommendedName>
</protein>
<dbReference type="Gene3D" id="3.90.320.10">
    <property type="match status" value="1"/>
</dbReference>
<evidence type="ECO:0000313" key="1">
    <source>
        <dbReference type="EMBL" id="GBG16336.1"/>
    </source>
</evidence>
<reference evidence="1 2" key="1">
    <citation type="submission" date="2017-12" db="EMBL/GenBank/DDBJ databases">
        <title>Sequencing, de novo assembly and annotation of complete genome of a new Thraustochytrid species, strain FCC1311.</title>
        <authorList>
            <person name="Sedici K."/>
            <person name="Godart F."/>
            <person name="Aiese Cigliano R."/>
            <person name="Sanseverino W."/>
            <person name="Barakat M."/>
            <person name="Ortet P."/>
            <person name="Marechal E."/>
            <person name="Cagnac O."/>
            <person name="Amato A."/>
        </authorList>
    </citation>
    <scope>NUCLEOTIDE SEQUENCE [LARGE SCALE GENOMIC DNA]</scope>
</reference>
<dbReference type="EMBL" id="BEYU01001912">
    <property type="protein sequence ID" value="GBG16336.1"/>
    <property type="molecule type" value="Genomic_DNA"/>
</dbReference>
<dbReference type="InterPro" id="IPR011335">
    <property type="entry name" value="Restrct_endonuc-II-like"/>
</dbReference>
<evidence type="ECO:0008006" key="3">
    <source>
        <dbReference type="Google" id="ProtNLM"/>
    </source>
</evidence>
<name>A0A2R5FDG5_9STRA</name>